<feature type="domain" description="ABC transporter" evidence="10">
    <location>
        <begin position="470"/>
        <end position="713"/>
    </location>
</feature>
<keyword evidence="3" id="KW-1003">Cell membrane</keyword>
<gene>
    <name evidence="12" type="ORF">JI75_01995</name>
</gene>
<dbReference type="Pfam" id="PF00005">
    <property type="entry name" value="ABC_tran"/>
    <property type="match status" value="1"/>
</dbReference>
<dbReference type="SUPFAM" id="SSF90123">
    <property type="entry name" value="ABC transporter transmembrane region"/>
    <property type="match status" value="1"/>
</dbReference>
<proteinExistence type="predicted"/>
<dbReference type="SMART" id="SM00382">
    <property type="entry name" value="AAA"/>
    <property type="match status" value="1"/>
</dbReference>
<dbReference type="EMBL" id="CP009302">
    <property type="protein sequence ID" value="AJC11638.1"/>
    <property type="molecule type" value="Genomic_DNA"/>
</dbReference>
<dbReference type="InterPro" id="IPR003593">
    <property type="entry name" value="AAA+_ATPase"/>
</dbReference>
<dbReference type="RefSeq" id="WP_039688332.1">
    <property type="nucleotide sequence ID" value="NZ_CP009302.1"/>
</dbReference>
<evidence type="ECO:0000313" key="12">
    <source>
        <dbReference type="EMBL" id="AJC11638.1"/>
    </source>
</evidence>
<feature type="transmembrane region" description="Helical" evidence="9">
    <location>
        <begin position="290"/>
        <end position="312"/>
    </location>
</feature>
<evidence type="ECO:0000256" key="8">
    <source>
        <dbReference type="ARBA" id="ARBA00023136"/>
    </source>
</evidence>
<keyword evidence="6" id="KW-0067">ATP-binding</keyword>
<keyword evidence="5" id="KW-0547">Nucleotide-binding</keyword>
<dbReference type="PANTHER" id="PTHR24221">
    <property type="entry name" value="ATP-BINDING CASSETTE SUB-FAMILY B"/>
    <property type="match status" value="1"/>
</dbReference>
<dbReference type="PROSITE" id="PS50929">
    <property type="entry name" value="ABC_TM1F"/>
    <property type="match status" value="1"/>
</dbReference>
<evidence type="ECO:0000313" key="13">
    <source>
        <dbReference type="Proteomes" id="UP000031121"/>
    </source>
</evidence>
<dbReference type="InterPro" id="IPR027417">
    <property type="entry name" value="P-loop_NTPase"/>
</dbReference>
<dbReference type="SUPFAM" id="SSF52540">
    <property type="entry name" value="P-loop containing nucleoside triphosphate hydrolases"/>
    <property type="match status" value="1"/>
</dbReference>
<dbReference type="FunFam" id="3.40.50.300:FF:000854">
    <property type="entry name" value="Multidrug ABC transporter ATP-binding protein"/>
    <property type="match status" value="1"/>
</dbReference>
<feature type="transmembrane region" description="Helical" evidence="9">
    <location>
        <begin position="370"/>
        <end position="391"/>
    </location>
</feature>
<evidence type="ECO:0000256" key="1">
    <source>
        <dbReference type="ARBA" id="ARBA00004651"/>
    </source>
</evidence>
<comment type="subcellular location">
    <subcellularLocation>
        <location evidence="1">Cell membrane</location>
        <topology evidence="1">Multi-pass membrane protein</topology>
    </subcellularLocation>
</comment>
<evidence type="ECO:0000256" key="5">
    <source>
        <dbReference type="ARBA" id="ARBA00022741"/>
    </source>
</evidence>
<evidence type="ECO:0000256" key="9">
    <source>
        <dbReference type="SAM" id="Phobius"/>
    </source>
</evidence>
<dbReference type="KEGG" id="cbac:JI75_01995"/>
<dbReference type="Gene3D" id="3.40.50.300">
    <property type="entry name" value="P-loop containing nucleotide triphosphate hydrolases"/>
    <property type="match status" value="1"/>
</dbReference>
<evidence type="ECO:0000256" key="6">
    <source>
        <dbReference type="ARBA" id="ARBA00022840"/>
    </source>
</evidence>
<dbReference type="InterPro" id="IPR039421">
    <property type="entry name" value="Type_1_exporter"/>
</dbReference>
<dbReference type="STRING" id="1531429.JI75_01995"/>
<dbReference type="HOGENOM" id="CLU_000604_51_0_11"/>
<dbReference type="AlphaFoldDB" id="A0A0A8B4B5"/>
<keyword evidence="13" id="KW-1185">Reference proteome</keyword>
<dbReference type="Pfam" id="PF00664">
    <property type="entry name" value="ABC_membrane"/>
    <property type="match status" value="1"/>
</dbReference>
<feature type="transmembrane region" description="Helical" evidence="9">
    <location>
        <begin position="192"/>
        <end position="212"/>
    </location>
</feature>
<dbReference type="PROSITE" id="PS50893">
    <property type="entry name" value="ABC_TRANSPORTER_2"/>
    <property type="match status" value="1"/>
</dbReference>
<name>A0A0A8B4B5_9ACTN</name>
<dbReference type="PROSITE" id="PS00211">
    <property type="entry name" value="ABC_TRANSPORTER_1"/>
    <property type="match status" value="1"/>
</dbReference>
<dbReference type="InterPro" id="IPR036640">
    <property type="entry name" value="ABC1_TM_sf"/>
</dbReference>
<feature type="transmembrane region" description="Helical" evidence="9">
    <location>
        <begin position="265"/>
        <end position="284"/>
    </location>
</feature>
<protein>
    <submittedName>
        <fullName evidence="12">ABC transporter</fullName>
    </submittedName>
</protein>
<dbReference type="OrthoDB" id="9806127at2"/>
<dbReference type="GO" id="GO:0140359">
    <property type="term" value="F:ABC-type transporter activity"/>
    <property type="evidence" value="ECO:0007669"/>
    <property type="project" value="InterPro"/>
</dbReference>
<reference evidence="12 13" key="2">
    <citation type="journal article" date="2015" name="Genome Announc.">
        <title>Complete Genome Sequence of Coriobacteriaceae Strain 68-1-3, a Novel Mucus-Degrading Isolate from the Swine Intestinal Tract.</title>
        <authorList>
            <person name="Looft T."/>
            <person name="Bayles D.O."/>
            <person name="Alt D.P."/>
            <person name="Stanton T.B."/>
        </authorList>
    </citation>
    <scope>NUCLEOTIDE SEQUENCE [LARGE SCALE GENOMIC DNA]</scope>
    <source>
        <strain evidence="12 13">68-1-3</strain>
    </source>
</reference>
<sequence length="726" mass="77561">MAVLRYLKGEGVAVALVFVLMIGQAFCDLSLPRYTSDLVDVGLQQSGVEHASPQAMTAPTFEGVASLLDPTDEAALRSAYLPQDDGTYRLRDVSADERADLDAAMEFPLVAVYAARDSSSEGAAIAGLLERAASGELSKQQAAGLVEEVKAQMPLSDGILSQRAIQCAGSELAAAGVDLDELRFSYLLRTGMSMLGFVAASGVIAMLISLIASRVGARIGRRLRSQLFGHVVRFSDAEVQSFSVASLITRGTNDIQQIQVMTVMALRMALYAPILAIGGIVMVARTNASLSWIIVLAIATVLVIVAALMAAAMPKFKRMQKLVDGVNLVSRELITGLQVVRAFGQQAREQRRFEDASERLMRTQLFTSRVMSLMMPLMMLVMNAVSVLIVWTGSSAVDSGTMQPGDLIALISYSMVIIMGFLMLGMLGVVIPRADVSAKRIDEVLSAPCSIQDPTVASKHAFPSTEGAEIAFDGVTFRYADSQECVLDDVSFTAEAGKTTAIIGSTGSGKSTVIKLVERFYDVSEGAVRVDGIDVREVAQADLRRQLGYVPQKAFLFSGTIASNVLVSADGLDEGALSPEDEQRLDRALRCAQASQFVEDREEGANASVSQGGTNVSGGQRQRLAIARALASDARALLFDDSFSALDYRTDAALRRALAEEMCGKTVLMVAQRVATVMGADKIVVLDEGRVVGQGTHDELLKTCDQYREIALSQLSAEELEGGDAA</sequence>
<evidence type="ECO:0000256" key="3">
    <source>
        <dbReference type="ARBA" id="ARBA00022475"/>
    </source>
</evidence>
<dbReference type="GO" id="GO:0005886">
    <property type="term" value="C:plasma membrane"/>
    <property type="evidence" value="ECO:0007669"/>
    <property type="project" value="UniProtKB-SubCell"/>
</dbReference>
<feature type="transmembrane region" description="Helical" evidence="9">
    <location>
        <begin position="411"/>
        <end position="431"/>
    </location>
</feature>
<dbReference type="CDD" id="cd18548">
    <property type="entry name" value="ABC_6TM_Tm287_like"/>
    <property type="match status" value="1"/>
</dbReference>
<dbReference type="InterPro" id="IPR003439">
    <property type="entry name" value="ABC_transporter-like_ATP-bd"/>
</dbReference>
<evidence type="ECO:0000259" key="11">
    <source>
        <dbReference type="PROSITE" id="PS50929"/>
    </source>
</evidence>
<keyword evidence="2" id="KW-0813">Transport</keyword>
<reference evidence="13" key="1">
    <citation type="submission" date="2014-08" db="EMBL/GenBank/DDBJ databases">
        <title>Coriobacteriaceae sp. complete genome.</title>
        <authorList>
            <person name="Looft T."/>
            <person name="Bayles D.O."/>
            <person name="Stanton T.B."/>
        </authorList>
    </citation>
    <scope>NUCLEOTIDE SEQUENCE [LARGE SCALE GENOMIC DNA]</scope>
    <source>
        <strain evidence="13">68-1-3</strain>
    </source>
</reference>
<dbReference type="InterPro" id="IPR011527">
    <property type="entry name" value="ABC1_TM_dom"/>
</dbReference>
<dbReference type="Gene3D" id="1.20.1560.10">
    <property type="entry name" value="ABC transporter type 1, transmembrane domain"/>
    <property type="match status" value="1"/>
</dbReference>
<keyword evidence="4 9" id="KW-0812">Transmembrane</keyword>
<dbReference type="InterPro" id="IPR017871">
    <property type="entry name" value="ABC_transporter-like_CS"/>
</dbReference>
<evidence type="ECO:0000256" key="4">
    <source>
        <dbReference type="ARBA" id="ARBA00022692"/>
    </source>
</evidence>
<dbReference type="PANTHER" id="PTHR24221:SF276">
    <property type="entry name" value="ABC TRANSPORTER, ATP-BINDING_PERMEASE PROTEIN"/>
    <property type="match status" value="1"/>
</dbReference>
<evidence type="ECO:0000256" key="2">
    <source>
        <dbReference type="ARBA" id="ARBA00022448"/>
    </source>
</evidence>
<evidence type="ECO:0000256" key="7">
    <source>
        <dbReference type="ARBA" id="ARBA00022989"/>
    </source>
</evidence>
<organism evidence="12 13">
    <name type="scientific">Berryella intestinalis</name>
    <dbReference type="NCBI Taxonomy" id="1531429"/>
    <lineage>
        <taxon>Bacteria</taxon>
        <taxon>Bacillati</taxon>
        <taxon>Actinomycetota</taxon>
        <taxon>Coriobacteriia</taxon>
        <taxon>Eggerthellales</taxon>
        <taxon>Eggerthellaceae</taxon>
        <taxon>Berryella</taxon>
    </lineage>
</organism>
<keyword evidence="8 9" id="KW-0472">Membrane</keyword>
<feature type="domain" description="ABC transmembrane type-1" evidence="11">
    <location>
        <begin position="194"/>
        <end position="433"/>
    </location>
</feature>
<dbReference type="GO" id="GO:0016887">
    <property type="term" value="F:ATP hydrolysis activity"/>
    <property type="evidence" value="ECO:0007669"/>
    <property type="project" value="InterPro"/>
</dbReference>
<evidence type="ECO:0000259" key="10">
    <source>
        <dbReference type="PROSITE" id="PS50893"/>
    </source>
</evidence>
<keyword evidence="7 9" id="KW-1133">Transmembrane helix</keyword>
<dbReference type="GO" id="GO:0005524">
    <property type="term" value="F:ATP binding"/>
    <property type="evidence" value="ECO:0007669"/>
    <property type="project" value="UniProtKB-KW"/>
</dbReference>
<dbReference type="Proteomes" id="UP000031121">
    <property type="component" value="Chromosome"/>
</dbReference>
<accession>A0A0A8B4B5</accession>